<evidence type="ECO:0000313" key="3">
    <source>
        <dbReference type="Proteomes" id="UP001367676"/>
    </source>
</evidence>
<protein>
    <submittedName>
        <fullName evidence="2">Uncharacterized protein</fullName>
    </submittedName>
</protein>
<name>A0AAN9TD52_9HEMI</name>
<feature type="region of interest" description="Disordered" evidence="1">
    <location>
        <begin position="126"/>
        <end position="151"/>
    </location>
</feature>
<gene>
    <name evidence="2" type="ORF">V9T40_001224</name>
</gene>
<reference evidence="2 3" key="1">
    <citation type="submission" date="2024-03" db="EMBL/GenBank/DDBJ databases">
        <title>Adaptation during the transition from Ophiocordyceps entomopathogen to insect associate is accompanied by gene loss and intensified selection.</title>
        <authorList>
            <person name="Ward C.M."/>
            <person name="Onetto C.A."/>
            <person name="Borneman A.R."/>
        </authorList>
    </citation>
    <scope>NUCLEOTIDE SEQUENCE [LARGE SCALE GENOMIC DNA]</scope>
    <source>
        <strain evidence="2">AWRI1</strain>
        <tissue evidence="2">Single Adult Female</tissue>
    </source>
</reference>
<keyword evidence="3" id="KW-1185">Reference proteome</keyword>
<evidence type="ECO:0000256" key="1">
    <source>
        <dbReference type="SAM" id="MobiDB-lite"/>
    </source>
</evidence>
<feature type="compositionally biased region" description="Acidic residues" evidence="1">
    <location>
        <begin position="129"/>
        <end position="142"/>
    </location>
</feature>
<accession>A0AAN9TD52</accession>
<proteinExistence type="predicted"/>
<organism evidence="2 3">
    <name type="scientific">Parthenolecanium corni</name>
    <dbReference type="NCBI Taxonomy" id="536013"/>
    <lineage>
        <taxon>Eukaryota</taxon>
        <taxon>Metazoa</taxon>
        <taxon>Ecdysozoa</taxon>
        <taxon>Arthropoda</taxon>
        <taxon>Hexapoda</taxon>
        <taxon>Insecta</taxon>
        <taxon>Pterygota</taxon>
        <taxon>Neoptera</taxon>
        <taxon>Paraneoptera</taxon>
        <taxon>Hemiptera</taxon>
        <taxon>Sternorrhyncha</taxon>
        <taxon>Coccoidea</taxon>
        <taxon>Coccidae</taxon>
        <taxon>Parthenolecanium</taxon>
    </lineage>
</organism>
<evidence type="ECO:0000313" key="2">
    <source>
        <dbReference type="EMBL" id="KAK7580595.1"/>
    </source>
</evidence>
<dbReference type="AlphaFoldDB" id="A0AAN9TD52"/>
<dbReference type="EMBL" id="JBBCAQ010000034">
    <property type="protein sequence ID" value="KAK7580595.1"/>
    <property type="molecule type" value="Genomic_DNA"/>
</dbReference>
<comment type="caution">
    <text evidence="2">The sequence shown here is derived from an EMBL/GenBank/DDBJ whole genome shotgun (WGS) entry which is preliminary data.</text>
</comment>
<sequence length="151" mass="17807">MWFSERRQRSPLIPKNTFMRKRVSTFGIFEILDDEVLFLRILNTCYPRVYWCSYLPYEKLSTTNEYCFAGIFNKDITCEQPKYVSGCNIVNRRCRCERSKSCADDSSPFSFKTRQECQLNLKSMLTRPDDDEDDQIEGSIADDEGKKCKLE</sequence>
<dbReference type="Proteomes" id="UP001367676">
    <property type="component" value="Unassembled WGS sequence"/>
</dbReference>